<proteinExistence type="predicted"/>
<dbReference type="Proteomes" id="UP001448858">
    <property type="component" value="Chromosome"/>
</dbReference>
<gene>
    <name evidence="1" type="ORF">AAE021_15040</name>
</gene>
<protein>
    <submittedName>
        <fullName evidence="1">FAD-binding protein</fullName>
    </submittedName>
</protein>
<name>A0ABZ2ZYU9_9MICC</name>
<dbReference type="SUPFAM" id="SSF51905">
    <property type="entry name" value="FAD/NAD(P)-binding domain"/>
    <property type="match status" value="1"/>
</dbReference>
<dbReference type="EMBL" id="CP151657">
    <property type="protein sequence ID" value="WZP15452.1"/>
    <property type="molecule type" value="Genomic_DNA"/>
</dbReference>
<dbReference type="RefSeq" id="WP_342023113.1">
    <property type="nucleotide sequence ID" value="NZ_CP151657.1"/>
</dbReference>
<evidence type="ECO:0000313" key="1">
    <source>
        <dbReference type="EMBL" id="WZP15452.1"/>
    </source>
</evidence>
<reference evidence="1 2" key="1">
    <citation type="submission" date="2024-04" db="EMBL/GenBank/DDBJ databases">
        <title>Arthrobacter sp. from Plains bison fecal sample.</title>
        <authorList>
            <person name="Ruzzini A."/>
        </authorList>
    </citation>
    <scope>NUCLEOTIDE SEQUENCE [LARGE SCALE GENOMIC DNA]</scope>
    <source>
        <strain evidence="1 2">EINP1</strain>
    </source>
</reference>
<keyword evidence="2" id="KW-1185">Reference proteome</keyword>
<accession>A0ABZ2ZYU9</accession>
<organism evidence="1 2">
    <name type="scientific">Arthrobacter citreus</name>
    <dbReference type="NCBI Taxonomy" id="1670"/>
    <lineage>
        <taxon>Bacteria</taxon>
        <taxon>Bacillati</taxon>
        <taxon>Actinomycetota</taxon>
        <taxon>Actinomycetes</taxon>
        <taxon>Micrococcales</taxon>
        <taxon>Micrococcaceae</taxon>
        <taxon>Arthrobacter</taxon>
    </lineage>
</organism>
<evidence type="ECO:0000313" key="2">
    <source>
        <dbReference type="Proteomes" id="UP001448858"/>
    </source>
</evidence>
<dbReference type="Gene3D" id="3.50.50.60">
    <property type="entry name" value="FAD/NAD(P)-binding domain"/>
    <property type="match status" value="1"/>
</dbReference>
<dbReference type="InterPro" id="IPR036188">
    <property type="entry name" value="FAD/NAD-bd_sf"/>
</dbReference>
<sequence>MDSGDDDAVAPALEPGTEATAAVVIGCGLTGLAVASELSRHGLDPIVLNGLRKDTEPVHGQVPDALTLPERTELLRLLHGYAAGHSLDIRRGTPAEELGLLRGSGGMSVSTAPEPGAAKWIVRTRNGVLLADAVVLAGCGQPALVKLIRTLGFAAGAELRNALRHAGLYIVGAGEALTAPTRELVRQAKRAGQEVAARNAMLDGASVLRYGTG</sequence>